<reference evidence="4" key="1">
    <citation type="journal article" date="2014" name="Front. Microbiol.">
        <title>High frequency of phylogenetically diverse reductive dehalogenase-homologous genes in deep subseafloor sedimentary metagenomes.</title>
        <authorList>
            <person name="Kawai M."/>
            <person name="Futagami T."/>
            <person name="Toyoda A."/>
            <person name="Takaki Y."/>
            <person name="Nishi S."/>
            <person name="Hori S."/>
            <person name="Arai W."/>
            <person name="Tsubouchi T."/>
            <person name="Morono Y."/>
            <person name="Uchiyama I."/>
            <person name="Ito T."/>
            <person name="Fujiyama A."/>
            <person name="Inagaki F."/>
            <person name="Takami H."/>
        </authorList>
    </citation>
    <scope>NUCLEOTIDE SEQUENCE</scope>
    <source>
        <strain evidence="4">Expedition CK06-06</strain>
    </source>
</reference>
<dbReference type="AlphaFoldDB" id="X1RX00"/>
<dbReference type="EMBL" id="BARW01007160">
    <property type="protein sequence ID" value="GAI85203.1"/>
    <property type="molecule type" value="Genomic_DNA"/>
</dbReference>
<evidence type="ECO:0000259" key="3">
    <source>
        <dbReference type="Pfam" id="PF00294"/>
    </source>
</evidence>
<dbReference type="InterPro" id="IPR029056">
    <property type="entry name" value="Ribokinase-like"/>
</dbReference>
<proteinExistence type="predicted"/>
<keyword evidence="1" id="KW-0808">Transferase</keyword>
<evidence type="ECO:0000256" key="2">
    <source>
        <dbReference type="ARBA" id="ARBA00022777"/>
    </source>
</evidence>
<comment type="caution">
    <text evidence="4">The sequence shown here is derived from an EMBL/GenBank/DDBJ whole genome shotgun (WGS) entry which is preliminary data.</text>
</comment>
<sequence length="134" mass="14480">VDIIIPNEGELYRLYFFLTNKELTEDGVQKVVNASRVLVNVGIKCVITTLGSRGSIIYLGPEDKVIEVPTPKVNAVDTVGAGDCFIGVFASFLSKGKNIVNAVKYATIAASIAVTRMGAQDSMPKLNEIEEKMK</sequence>
<dbReference type="PANTHER" id="PTHR10584">
    <property type="entry name" value="SUGAR KINASE"/>
    <property type="match status" value="1"/>
</dbReference>
<keyword evidence="2" id="KW-0418">Kinase</keyword>
<dbReference type="SUPFAM" id="SSF53613">
    <property type="entry name" value="Ribokinase-like"/>
    <property type="match status" value="1"/>
</dbReference>
<dbReference type="GO" id="GO:0016301">
    <property type="term" value="F:kinase activity"/>
    <property type="evidence" value="ECO:0007669"/>
    <property type="project" value="UniProtKB-KW"/>
</dbReference>
<feature type="non-terminal residue" evidence="4">
    <location>
        <position position="1"/>
    </location>
</feature>
<dbReference type="InterPro" id="IPR011611">
    <property type="entry name" value="PfkB_dom"/>
</dbReference>
<organism evidence="4">
    <name type="scientific">marine sediment metagenome</name>
    <dbReference type="NCBI Taxonomy" id="412755"/>
    <lineage>
        <taxon>unclassified sequences</taxon>
        <taxon>metagenomes</taxon>
        <taxon>ecological metagenomes</taxon>
    </lineage>
</organism>
<evidence type="ECO:0000256" key="1">
    <source>
        <dbReference type="ARBA" id="ARBA00022679"/>
    </source>
</evidence>
<gene>
    <name evidence="4" type="ORF">S12H4_14961</name>
</gene>
<dbReference type="Gene3D" id="3.40.1190.20">
    <property type="match status" value="1"/>
</dbReference>
<dbReference type="Pfam" id="PF00294">
    <property type="entry name" value="PfkB"/>
    <property type="match status" value="1"/>
</dbReference>
<protein>
    <recommendedName>
        <fullName evidence="3">Carbohydrate kinase PfkB domain-containing protein</fullName>
    </recommendedName>
</protein>
<feature type="domain" description="Carbohydrate kinase PfkB" evidence="3">
    <location>
        <begin position="1"/>
        <end position="125"/>
    </location>
</feature>
<name>X1RX00_9ZZZZ</name>
<evidence type="ECO:0000313" key="4">
    <source>
        <dbReference type="EMBL" id="GAI85203.1"/>
    </source>
</evidence>
<accession>X1RX00</accession>
<dbReference type="PANTHER" id="PTHR10584:SF166">
    <property type="entry name" value="RIBOKINASE"/>
    <property type="match status" value="1"/>
</dbReference>